<feature type="region of interest" description="Disordered" evidence="1">
    <location>
        <begin position="1"/>
        <end position="38"/>
    </location>
</feature>
<name>A0A8S2XAC0_9BILA</name>
<sequence>MPAKKGIVAAGATTTSGATKTGSTATGRVKKGGKDKTKNVMRDLRIRKLCLNI</sequence>
<dbReference type="Proteomes" id="UP000682733">
    <property type="component" value="Unassembled WGS sequence"/>
</dbReference>
<reference evidence="2" key="1">
    <citation type="submission" date="2021-02" db="EMBL/GenBank/DDBJ databases">
        <authorList>
            <person name="Nowell W R."/>
        </authorList>
    </citation>
    <scope>NUCLEOTIDE SEQUENCE</scope>
</reference>
<dbReference type="EMBL" id="CAJOBA010091086">
    <property type="protein sequence ID" value="CAF4484712.1"/>
    <property type="molecule type" value="Genomic_DNA"/>
</dbReference>
<feature type="non-terminal residue" evidence="2">
    <location>
        <position position="53"/>
    </location>
</feature>
<comment type="caution">
    <text evidence="2">The sequence shown here is derived from an EMBL/GenBank/DDBJ whole genome shotgun (WGS) entry which is preliminary data.</text>
</comment>
<proteinExistence type="predicted"/>
<feature type="compositionally biased region" description="Low complexity" evidence="1">
    <location>
        <begin position="9"/>
        <end position="27"/>
    </location>
</feature>
<gene>
    <name evidence="2" type="ORF">TMI583_LOCUS47303</name>
</gene>
<dbReference type="AlphaFoldDB" id="A0A8S2XAC0"/>
<evidence type="ECO:0000256" key="1">
    <source>
        <dbReference type="SAM" id="MobiDB-lite"/>
    </source>
</evidence>
<protein>
    <submittedName>
        <fullName evidence="2">Uncharacterized protein</fullName>
    </submittedName>
</protein>
<accession>A0A8S2XAC0</accession>
<evidence type="ECO:0000313" key="3">
    <source>
        <dbReference type="Proteomes" id="UP000682733"/>
    </source>
</evidence>
<organism evidence="2 3">
    <name type="scientific">Didymodactylos carnosus</name>
    <dbReference type="NCBI Taxonomy" id="1234261"/>
    <lineage>
        <taxon>Eukaryota</taxon>
        <taxon>Metazoa</taxon>
        <taxon>Spiralia</taxon>
        <taxon>Gnathifera</taxon>
        <taxon>Rotifera</taxon>
        <taxon>Eurotatoria</taxon>
        <taxon>Bdelloidea</taxon>
        <taxon>Philodinida</taxon>
        <taxon>Philodinidae</taxon>
        <taxon>Didymodactylos</taxon>
    </lineage>
</organism>
<evidence type="ECO:0000313" key="2">
    <source>
        <dbReference type="EMBL" id="CAF4484712.1"/>
    </source>
</evidence>